<comment type="caution">
    <text evidence="1">The sequence shown here is derived from an EMBL/GenBank/DDBJ whole genome shotgun (WGS) entry which is preliminary data.</text>
</comment>
<name>X1HKL4_9ZZZZ</name>
<protein>
    <submittedName>
        <fullName evidence="1">Uncharacterized protein</fullName>
    </submittedName>
</protein>
<dbReference type="AlphaFoldDB" id="X1HKL4"/>
<accession>X1HKL4</accession>
<organism evidence="1">
    <name type="scientific">marine sediment metagenome</name>
    <dbReference type="NCBI Taxonomy" id="412755"/>
    <lineage>
        <taxon>unclassified sequences</taxon>
        <taxon>metagenomes</taxon>
        <taxon>ecological metagenomes</taxon>
    </lineage>
</organism>
<reference evidence="1" key="1">
    <citation type="journal article" date="2014" name="Front. Microbiol.">
        <title>High frequency of phylogenetically diverse reductive dehalogenase-homologous genes in deep subseafloor sedimentary metagenomes.</title>
        <authorList>
            <person name="Kawai M."/>
            <person name="Futagami T."/>
            <person name="Toyoda A."/>
            <person name="Takaki Y."/>
            <person name="Nishi S."/>
            <person name="Hori S."/>
            <person name="Arai W."/>
            <person name="Tsubouchi T."/>
            <person name="Morono Y."/>
            <person name="Uchiyama I."/>
            <person name="Ito T."/>
            <person name="Fujiyama A."/>
            <person name="Inagaki F."/>
            <person name="Takami H."/>
        </authorList>
    </citation>
    <scope>NUCLEOTIDE SEQUENCE</scope>
    <source>
        <strain evidence="1">Expedition CK06-06</strain>
    </source>
</reference>
<dbReference type="EMBL" id="BARU01010203">
    <property type="protein sequence ID" value="GAH45863.1"/>
    <property type="molecule type" value="Genomic_DNA"/>
</dbReference>
<evidence type="ECO:0000313" key="1">
    <source>
        <dbReference type="EMBL" id="GAH45863.1"/>
    </source>
</evidence>
<gene>
    <name evidence="1" type="ORF">S03H2_19527</name>
</gene>
<proteinExistence type="predicted"/>
<sequence>MRAKPIAKSVKVTVNIKPAKLTEVMPIQRAAVKKFWAHLISQVRDEMRAGENPK</sequence>